<dbReference type="InParanoid" id="A0A2J6SL49"/>
<dbReference type="OrthoDB" id="3563554at2759"/>
<dbReference type="Proteomes" id="UP000235371">
    <property type="component" value="Unassembled WGS sequence"/>
</dbReference>
<evidence type="ECO:0008006" key="3">
    <source>
        <dbReference type="Google" id="ProtNLM"/>
    </source>
</evidence>
<feature type="non-terminal residue" evidence="1">
    <location>
        <position position="1"/>
    </location>
</feature>
<dbReference type="InterPro" id="IPR043502">
    <property type="entry name" value="DNA/RNA_pol_sf"/>
</dbReference>
<dbReference type="GeneID" id="36584104"/>
<evidence type="ECO:0000313" key="1">
    <source>
        <dbReference type="EMBL" id="PMD51484.1"/>
    </source>
</evidence>
<name>A0A2J6SL49_9HELO</name>
<evidence type="ECO:0000313" key="2">
    <source>
        <dbReference type="Proteomes" id="UP000235371"/>
    </source>
</evidence>
<dbReference type="SUPFAM" id="SSF56672">
    <property type="entry name" value="DNA/RNA polymerases"/>
    <property type="match status" value="1"/>
</dbReference>
<organism evidence="1 2">
    <name type="scientific">Hyaloscypha bicolor E</name>
    <dbReference type="NCBI Taxonomy" id="1095630"/>
    <lineage>
        <taxon>Eukaryota</taxon>
        <taxon>Fungi</taxon>
        <taxon>Dikarya</taxon>
        <taxon>Ascomycota</taxon>
        <taxon>Pezizomycotina</taxon>
        <taxon>Leotiomycetes</taxon>
        <taxon>Helotiales</taxon>
        <taxon>Hyaloscyphaceae</taxon>
        <taxon>Hyaloscypha</taxon>
        <taxon>Hyaloscypha bicolor</taxon>
    </lineage>
</organism>
<proteinExistence type="predicted"/>
<keyword evidence="2" id="KW-1185">Reference proteome</keyword>
<accession>A0A2J6SL49</accession>
<dbReference type="RefSeq" id="XP_024728388.1">
    <property type="nucleotide sequence ID" value="XM_024876025.1"/>
</dbReference>
<reference evidence="1 2" key="1">
    <citation type="submission" date="2016-04" db="EMBL/GenBank/DDBJ databases">
        <title>A degradative enzymes factory behind the ericoid mycorrhizal symbiosis.</title>
        <authorList>
            <consortium name="DOE Joint Genome Institute"/>
            <person name="Martino E."/>
            <person name="Morin E."/>
            <person name="Grelet G."/>
            <person name="Kuo A."/>
            <person name="Kohler A."/>
            <person name="Daghino S."/>
            <person name="Barry K."/>
            <person name="Choi C."/>
            <person name="Cichocki N."/>
            <person name="Clum A."/>
            <person name="Copeland A."/>
            <person name="Hainaut M."/>
            <person name="Haridas S."/>
            <person name="Labutti K."/>
            <person name="Lindquist E."/>
            <person name="Lipzen A."/>
            <person name="Khouja H.-R."/>
            <person name="Murat C."/>
            <person name="Ohm R."/>
            <person name="Olson A."/>
            <person name="Spatafora J."/>
            <person name="Veneault-Fourrey C."/>
            <person name="Henrissat B."/>
            <person name="Grigoriev I."/>
            <person name="Martin F."/>
            <person name="Perotto S."/>
        </authorList>
    </citation>
    <scope>NUCLEOTIDE SEQUENCE [LARGE SCALE GENOMIC DNA]</scope>
    <source>
        <strain evidence="1 2">E</strain>
    </source>
</reference>
<dbReference type="AlphaFoldDB" id="A0A2J6SL49"/>
<sequence>INIKKSEFKIIYIKYLGFIISISSIKVDPNKVKFFLSFYNFYKYFIREYGRITRPLILLIKKSISFK</sequence>
<dbReference type="EMBL" id="KZ613912">
    <property type="protein sequence ID" value="PMD51484.1"/>
    <property type="molecule type" value="Genomic_DNA"/>
</dbReference>
<protein>
    <recommendedName>
        <fullName evidence="3">Reverse transcriptase domain-containing protein</fullName>
    </recommendedName>
</protein>
<gene>
    <name evidence="1" type="ORF">K444DRAFT_544092</name>
</gene>
<dbReference type="STRING" id="1095630.A0A2J6SL49"/>